<dbReference type="AlphaFoldDB" id="A0A853IQU1"/>
<evidence type="ECO:0000313" key="1">
    <source>
        <dbReference type="EMBL" id="NYZ70306.1"/>
    </source>
</evidence>
<sequence>ITDNEQKQLRTIISETERHKRELARDEARRRAKGAIARVEYESKVRKDELREQVKKLNHEGVSQRKIAEQVGVSRSRVQQILREVML</sequence>
<reference evidence="1 2" key="1">
    <citation type="submission" date="2020-07" db="EMBL/GenBank/DDBJ databases">
        <title>Endozoicomonas sp. nov., isolated from sediment.</title>
        <authorList>
            <person name="Gu T."/>
        </authorList>
    </citation>
    <scope>NUCLEOTIDE SEQUENCE [LARGE SCALE GENOMIC DNA]</scope>
    <source>
        <strain evidence="1 2">SM1973</strain>
    </source>
</reference>
<dbReference type="Gene3D" id="1.10.10.60">
    <property type="entry name" value="Homeodomain-like"/>
    <property type="match status" value="1"/>
</dbReference>
<dbReference type="Proteomes" id="UP000569732">
    <property type="component" value="Unassembled WGS sequence"/>
</dbReference>
<dbReference type="EMBL" id="JACCKB010000403">
    <property type="protein sequence ID" value="NYZ70306.1"/>
    <property type="molecule type" value="Genomic_DNA"/>
</dbReference>
<keyword evidence="2" id="KW-1185">Reference proteome</keyword>
<comment type="caution">
    <text evidence="1">The sequence shown here is derived from an EMBL/GenBank/DDBJ whole genome shotgun (WGS) entry which is preliminary data.</text>
</comment>
<protein>
    <submittedName>
        <fullName evidence="1">Helix-turn-helix domain-containing protein</fullName>
    </submittedName>
</protein>
<dbReference type="RefSeq" id="WP_180572187.1">
    <property type="nucleotide sequence ID" value="NZ_JACCKB010000403.1"/>
</dbReference>
<accession>A0A853IQU1</accession>
<organism evidence="1 2">
    <name type="scientific">Spartinivicinus marinus</name>
    <dbReference type="NCBI Taxonomy" id="2994442"/>
    <lineage>
        <taxon>Bacteria</taxon>
        <taxon>Pseudomonadati</taxon>
        <taxon>Pseudomonadota</taxon>
        <taxon>Gammaproteobacteria</taxon>
        <taxon>Oceanospirillales</taxon>
        <taxon>Zooshikellaceae</taxon>
        <taxon>Spartinivicinus</taxon>
    </lineage>
</organism>
<evidence type="ECO:0000313" key="2">
    <source>
        <dbReference type="Proteomes" id="UP000569732"/>
    </source>
</evidence>
<gene>
    <name evidence="1" type="ORF">H0A36_30300</name>
</gene>
<feature type="non-terminal residue" evidence="1">
    <location>
        <position position="1"/>
    </location>
</feature>
<dbReference type="SUPFAM" id="SSF46689">
    <property type="entry name" value="Homeodomain-like"/>
    <property type="match status" value="1"/>
</dbReference>
<dbReference type="InterPro" id="IPR009057">
    <property type="entry name" value="Homeodomain-like_sf"/>
</dbReference>
<dbReference type="Pfam" id="PF13384">
    <property type="entry name" value="HTH_23"/>
    <property type="match status" value="1"/>
</dbReference>
<name>A0A853IQU1_9GAMM</name>
<proteinExistence type="predicted"/>